<reference evidence="1 2" key="1">
    <citation type="journal article" date="2019" name="Nat. Ecol. Evol.">
        <title>Megaphylogeny resolves global patterns of mushroom evolution.</title>
        <authorList>
            <person name="Varga T."/>
            <person name="Krizsan K."/>
            <person name="Foldi C."/>
            <person name="Dima B."/>
            <person name="Sanchez-Garcia M."/>
            <person name="Sanchez-Ramirez S."/>
            <person name="Szollosi G.J."/>
            <person name="Szarkandi J.G."/>
            <person name="Papp V."/>
            <person name="Albert L."/>
            <person name="Andreopoulos W."/>
            <person name="Angelini C."/>
            <person name="Antonin V."/>
            <person name="Barry K.W."/>
            <person name="Bougher N.L."/>
            <person name="Buchanan P."/>
            <person name="Buyck B."/>
            <person name="Bense V."/>
            <person name="Catcheside P."/>
            <person name="Chovatia M."/>
            <person name="Cooper J."/>
            <person name="Damon W."/>
            <person name="Desjardin D."/>
            <person name="Finy P."/>
            <person name="Geml J."/>
            <person name="Haridas S."/>
            <person name="Hughes K."/>
            <person name="Justo A."/>
            <person name="Karasinski D."/>
            <person name="Kautmanova I."/>
            <person name="Kiss B."/>
            <person name="Kocsube S."/>
            <person name="Kotiranta H."/>
            <person name="LaButti K.M."/>
            <person name="Lechner B.E."/>
            <person name="Liimatainen K."/>
            <person name="Lipzen A."/>
            <person name="Lukacs Z."/>
            <person name="Mihaltcheva S."/>
            <person name="Morgado L.N."/>
            <person name="Niskanen T."/>
            <person name="Noordeloos M.E."/>
            <person name="Ohm R.A."/>
            <person name="Ortiz-Santana B."/>
            <person name="Ovrebo C."/>
            <person name="Racz N."/>
            <person name="Riley R."/>
            <person name="Savchenko A."/>
            <person name="Shiryaev A."/>
            <person name="Soop K."/>
            <person name="Spirin V."/>
            <person name="Szebenyi C."/>
            <person name="Tomsovsky M."/>
            <person name="Tulloss R.E."/>
            <person name="Uehling J."/>
            <person name="Grigoriev I.V."/>
            <person name="Vagvolgyi C."/>
            <person name="Papp T."/>
            <person name="Martin F.M."/>
            <person name="Miettinen O."/>
            <person name="Hibbett D.S."/>
            <person name="Nagy L.G."/>
        </authorList>
    </citation>
    <scope>NUCLEOTIDE SEQUENCE [LARGE SCALE GENOMIC DNA]</scope>
    <source>
        <strain evidence="1 2">FP101781</strain>
    </source>
</reference>
<evidence type="ECO:0000313" key="1">
    <source>
        <dbReference type="EMBL" id="TEB31532.1"/>
    </source>
</evidence>
<proteinExistence type="predicted"/>
<accession>A0A4Y7TD90</accession>
<evidence type="ECO:0000313" key="2">
    <source>
        <dbReference type="Proteomes" id="UP000298030"/>
    </source>
</evidence>
<dbReference type="OrthoDB" id="3541472at2759"/>
<dbReference type="SUPFAM" id="SSF52047">
    <property type="entry name" value="RNI-like"/>
    <property type="match status" value="1"/>
</dbReference>
<dbReference type="EMBL" id="QPFP01000018">
    <property type="protein sequence ID" value="TEB31532.1"/>
    <property type="molecule type" value="Genomic_DNA"/>
</dbReference>
<dbReference type="STRING" id="71717.A0A4Y7TD90"/>
<dbReference type="Proteomes" id="UP000298030">
    <property type="component" value="Unassembled WGS sequence"/>
</dbReference>
<gene>
    <name evidence="1" type="ORF">FA13DRAFT_332288</name>
</gene>
<keyword evidence="2" id="KW-1185">Reference proteome</keyword>
<dbReference type="AlphaFoldDB" id="A0A4Y7TD90"/>
<comment type="caution">
    <text evidence="1">The sequence shown here is derived from an EMBL/GenBank/DDBJ whole genome shotgun (WGS) entry which is preliminary data.</text>
</comment>
<protein>
    <recommendedName>
        <fullName evidence="3">F-box domain-containing protein</fullName>
    </recommendedName>
</protein>
<organism evidence="1 2">
    <name type="scientific">Coprinellus micaceus</name>
    <name type="common">Glistening ink-cap mushroom</name>
    <name type="synonym">Coprinus micaceus</name>
    <dbReference type="NCBI Taxonomy" id="71717"/>
    <lineage>
        <taxon>Eukaryota</taxon>
        <taxon>Fungi</taxon>
        <taxon>Dikarya</taxon>
        <taxon>Basidiomycota</taxon>
        <taxon>Agaricomycotina</taxon>
        <taxon>Agaricomycetes</taxon>
        <taxon>Agaricomycetidae</taxon>
        <taxon>Agaricales</taxon>
        <taxon>Agaricineae</taxon>
        <taxon>Psathyrellaceae</taxon>
        <taxon>Coprinellus</taxon>
    </lineage>
</organism>
<evidence type="ECO:0008006" key="3">
    <source>
        <dbReference type="Google" id="ProtNLM"/>
    </source>
</evidence>
<sequence>MPLIEPLAFSSVTLVRYNLQPSEFHSQLSWLASGKSVNSRCTMRLRIFEQTFPPVEKPSPTPFPQSWERKTPEELEHIRVSALSAQRNHMVAAIGALVHVTHVIYYPRETEAYDIVLVALAQLPSLEHLSLSFCSDFDDKPLPLASFSNLRIIELFNLRVLPSVVAAIRGMLLGSSTTLESLTIVPNEWNANSYWMPLGIDTKMIQVVGLEKFLARDAVPSAEPEKKPTASFLSKLIRGPRKKVTEPFIAVPGPPQYPKLKELTINSNRVSMSSAVVPHLPGPRPSQVNRIKAMETWTIPFWKALTREKESHWCAFKVHPPTKSFIQYLQSYSGLKTLYLHDPEDGEVIPAKGEADRILTVVLPRQHG</sequence>
<name>A0A4Y7TD90_COPMI</name>